<dbReference type="Pfam" id="PF01535">
    <property type="entry name" value="PPR"/>
    <property type="match status" value="3"/>
</dbReference>
<feature type="repeat" description="PPR" evidence="3">
    <location>
        <begin position="314"/>
        <end position="344"/>
    </location>
</feature>
<dbReference type="GO" id="GO:0009451">
    <property type="term" value="P:RNA modification"/>
    <property type="evidence" value="ECO:0007669"/>
    <property type="project" value="InterPro"/>
</dbReference>
<gene>
    <name evidence="5" type="ORF">H5410_008659</name>
</gene>
<dbReference type="InterPro" id="IPR011990">
    <property type="entry name" value="TPR-like_helical_dom_sf"/>
</dbReference>
<evidence type="ECO:0000259" key="4">
    <source>
        <dbReference type="Pfam" id="PF14432"/>
    </source>
</evidence>
<dbReference type="InterPro" id="IPR032867">
    <property type="entry name" value="DYW_dom"/>
</dbReference>
<comment type="similarity">
    <text evidence="1">Belongs to the PPR family. PCMP-H subfamily.</text>
</comment>
<accession>A0A9J6AGA6</accession>
<dbReference type="PROSITE" id="PS51375">
    <property type="entry name" value="PPR"/>
    <property type="match status" value="5"/>
</dbReference>
<feature type="repeat" description="PPR" evidence="3">
    <location>
        <begin position="345"/>
        <end position="379"/>
    </location>
</feature>
<dbReference type="InterPro" id="IPR046848">
    <property type="entry name" value="E_motif"/>
</dbReference>
<evidence type="ECO:0000256" key="2">
    <source>
        <dbReference type="ARBA" id="ARBA00022737"/>
    </source>
</evidence>
<protein>
    <recommendedName>
        <fullName evidence="4">DYW domain-containing protein</fullName>
    </recommendedName>
</protein>
<dbReference type="GO" id="GO:0003723">
    <property type="term" value="F:RNA binding"/>
    <property type="evidence" value="ECO:0007669"/>
    <property type="project" value="InterPro"/>
</dbReference>
<organism evidence="5 6">
    <name type="scientific">Solanum commersonii</name>
    <name type="common">Commerson's wild potato</name>
    <name type="synonym">Commerson's nightshade</name>
    <dbReference type="NCBI Taxonomy" id="4109"/>
    <lineage>
        <taxon>Eukaryota</taxon>
        <taxon>Viridiplantae</taxon>
        <taxon>Streptophyta</taxon>
        <taxon>Embryophyta</taxon>
        <taxon>Tracheophyta</taxon>
        <taxon>Spermatophyta</taxon>
        <taxon>Magnoliopsida</taxon>
        <taxon>eudicotyledons</taxon>
        <taxon>Gunneridae</taxon>
        <taxon>Pentapetalae</taxon>
        <taxon>asterids</taxon>
        <taxon>lamiids</taxon>
        <taxon>Solanales</taxon>
        <taxon>Solanaceae</taxon>
        <taxon>Solanoideae</taxon>
        <taxon>Solaneae</taxon>
        <taxon>Solanum</taxon>
    </lineage>
</organism>
<dbReference type="AlphaFoldDB" id="A0A9J6AGA6"/>
<dbReference type="Pfam" id="PF20431">
    <property type="entry name" value="E_motif"/>
    <property type="match status" value="1"/>
</dbReference>
<dbReference type="Pfam" id="PF13041">
    <property type="entry name" value="PPR_2"/>
    <property type="match status" value="3"/>
</dbReference>
<dbReference type="EMBL" id="JACXVP010000002">
    <property type="protein sequence ID" value="KAG5623441.1"/>
    <property type="molecule type" value="Genomic_DNA"/>
</dbReference>
<dbReference type="SUPFAM" id="SSF48452">
    <property type="entry name" value="TPR-like"/>
    <property type="match status" value="1"/>
</dbReference>
<dbReference type="InterPro" id="IPR046849">
    <property type="entry name" value="E2_motif"/>
</dbReference>
<dbReference type="Proteomes" id="UP000824120">
    <property type="component" value="Chromosome 2"/>
</dbReference>
<proteinExistence type="inferred from homology"/>
<feature type="repeat" description="PPR" evidence="3">
    <location>
        <begin position="242"/>
        <end position="276"/>
    </location>
</feature>
<dbReference type="InterPro" id="IPR046960">
    <property type="entry name" value="PPR_At4g14850-like_plant"/>
</dbReference>
<keyword evidence="2" id="KW-0677">Repeat</keyword>
<comment type="caution">
    <text evidence="5">The sequence shown here is derived from an EMBL/GenBank/DDBJ whole genome shotgun (WGS) entry which is preliminary data.</text>
</comment>
<dbReference type="FunFam" id="1.25.40.10:FF:001030">
    <property type="entry name" value="Pentatricopeptide repeat-containing protein At1g09190"/>
    <property type="match status" value="1"/>
</dbReference>
<dbReference type="PANTHER" id="PTHR47926">
    <property type="entry name" value="PENTATRICOPEPTIDE REPEAT-CONTAINING PROTEIN"/>
    <property type="match status" value="1"/>
</dbReference>
<feature type="repeat" description="PPR" evidence="3">
    <location>
        <begin position="109"/>
        <end position="143"/>
    </location>
</feature>
<dbReference type="InterPro" id="IPR002885">
    <property type="entry name" value="PPR_rpt"/>
</dbReference>
<dbReference type="Pfam" id="PF20430">
    <property type="entry name" value="Eplus_motif"/>
    <property type="match status" value="1"/>
</dbReference>
<evidence type="ECO:0000256" key="1">
    <source>
        <dbReference type="ARBA" id="ARBA00006643"/>
    </source>
</evidence>
<dbReference type="FunFam" id="1.25.40.10:FF:001027">
    <property type="entry name" value="Pentatricopeptide repeat-containing protein At5g44230"/>
    <property type="match status" value="1"/>
</dbReference>
<dbReference type="OrthoDB" id="185373at2759"/>
<sequence length="745" mass="83781">MVSLARKLIASRNPIPISKSYELGNPEALQPFVPFSRLQETKLLESHLVSLLDNCSSLNQIKQVHAHVIRRGLDQCCYVLAKLLRMLTKINVPMDPYPRLVFHQVEYRNPFLWTALIRGYSIQGPLKEAVCLYNAMRRESISPVSFTLTALLKGSSDELELNLGRQIHCQNIKLGGFCKDLFVHNILIDMYVKCGWLDCGRKVFDEMSERDVISWTSLIVAYSKSGDMAAAAELFERLPVKDLVAWTAMVSGFAQNAKPREALEFFHRMQSEGIETDELTLVGVISACAQLGAAKYANWVCDMAEGYGFGPANHVMVGSALIDMYSKCGNVEEAYKVFVKMKEKNVFSYSSMIMGFAMHGCANAALDLFEEMVKTDVKPNKVTFIGVLMACTHAGLVERGRHLFDVMEKHYGVEPSVEHYACMIDLLGRAGQLEEALELIKAMPMEPNSGVWGALLGACRIHGNPDIAEVAANRLFELEPDSIGNYVLLANTYASAGRWEDVLGVRKSIKQKLLRKDPSRSWIEGQEGVIHEFYAGDMTHPNSKEIKEALEDLIGRLKSHGYEPNLSSVPYDLNEEHKRRILLTHSEKLALAYGLLITDSAGSTIRIMKNLRICEDCHSFMCGASQITGREIIVRDNKRFHHFHNGVCSCDKLLSKCFSRHLWVLNMEISYNLARSGTLQAFCLLQLEVGTLCGFRRDENPVTIGLKSLFQNQFVWQMKCSINFQDYSCLILHPVWLTNADCRTG</sequence>
<feature type="domain" description="DYW" evidence="4">
    <location>
        <begin position="561"/>
        <end position="652"/>
    </location>
</feature>
<dbReference type="Pfam" id="PF14432">
    <property type="entry name" value="DYW_deaminase"/>
    <property type="match status" value="1"/>
</dbReference>
<feature type="repeat" description="PPR" evidence="3">
    <location>
        <begin position="180"/>
        <end position="214"/>
    </location>
</feature>
<evidence type="ECO:0000313" key="6">
    <source>
        <dbReference type="Proteomes" id="UP000824120"/>
    </source>
</evidence>
<name>A0A9J6AGA6_SOLCO</name>
<reference evidence="5 6" key="1">
    <citation type="submission" date="2020-09" db="EMBL/GenBank/DDBJ databases">
        <title>De no assembly of potato wild relative species, Solanum commersonii.</title>
        <authorList>
            <person name="Cho K."/>
        </authorList>
    </citation>
    <scope>NUCLEOTIDE SEQUENCE [LARGE SCALE GENOMIC DNA]</scope>
    <source>
        <strain evidence="5">LZ3.2</strain>
        <tissue evidence="5">Leaf</tissue>
    </source>
</reference>
<dbReference type="GO" id="GO:0008270">
    <property type="term" value="F:zinc ion binding"/>
    <property type="evidence" value="ECO:0007669"/>
    <property type="project" value="InterPro"/>
</dbReference>
<keyword evidence="6" id="KW-1185">Reference proteome</keyword>
<dbReference type="NCBIfam" id="TIGR00756">
    <property type="entry name" value="PPR"/>
    <property type="match status" value="6"/>
</dbReference>
<dbReference type="PANTHER" id="PTHR47926:SF523">
    <property type="entry name" value="DYW DOMAIN-CONTAINING PROTEIN"/>
    <property type="match status" value="1"/>
</dbReference>
<dbReference type="Gene3D" id="1.25.40.10">
    <property type="entry name" value="Tetratricopeptide repeat domain"/>
    <property type="match status" value="3"/>
</dbReference>
<evidence type="ECO:0000313" key="5">
    <source>
        <dbReference type="EMBL" id="KAG5623441.1"/>
    </source>
</evidence>
<dbReference type="FunFam" id="1.25.40.10:FF:000325">
    <property type="entry name" value="Pentatricopeptide repeat-containing protein At4g14820"/>
    <property type="match status" value="1"/>
</dbReference>
<evidence type="ECO:0000256" key="3">
    <source>
        <dbReference type="PROSITE-ProRule" id="PRU00708"/>
    </source>
</evidence>